<evidence type="ECO:0000256" key="3">
    <source>
        <dbReference type="ARBA" id="ARBA00022452"/>
    </source>
</evidence>
<reference evidence="9" key="2">
    <citation type="journal article" date="2021" name="PeerJ">
        <title>Extensive microbial diversity within the chicken gut microbiome revealed by metagenomics and culture.</title>
        <authorList>
            <person name="Gilroy R."/>
            <person name="Ravi A."/>
            <person name="Getino M."/>
            <person name="Pursley I."/>
            <person name="Horton D.L."/>
            <person name="Alikhan N.F."/>
            <person name="Baker D."/>
            <person name="Gharbi K."/>
            <person name="Hall N."/>
            <person name="Watson M."/>
            <person name="Adriaenssens E.M."/>
            <person name="Foster-Nyarko E."/>
            <person name="Jarju S."/>
            <person name="Secka A."/>
            <person name="Antonio M."/>
            <person name="Oren A."/>
            <person name="Chaudhuri R.R."/>
            <person name="La Ragione R."/>
            <person name="Hildebrand F."/>
            <person name="Pallen M.J."/>
        </authorList>
    </citation>
    <scope>NUCLEOTIDE SEQUENCE</scope>
    <source>
        <strain evidence="9">ChiGjej3B3-5194</strain>
    </source>
</reference>
<dbReference type="PANTHER" id="PTHR30026">
    <property type="entry name" value="OUTER MEMBRANE PROTEIN TOLC"/>
    <property type="match status" value="1"/>
</dbReference>
<evidence type="ECO:0000256" key="8">
    <source>
        <dbReference type="SAM" id="SignalP"/>
    </source>
</evidence>
<dbReference type="GO" id="GO:1990281">
    <property type="term" value="C:efflux pump complex"/>
    <property type="evidence" value="ECO:0007669"/>
    <property type="project" value="TreeGrafter"/>
</dbReference>
<keyword evidence="2 7" id="KW-0813">Transport</keyword>
<dbReference type="GO" id="GO:0009279">
    <property type="term" value="C:cell outer membrane"/>
    <property type="evidence" value="ECO:0007669"/>
    <property type="project" value="UniProtKB-SubCell"/>
</dbReference>
<dbReference type="Gene3D" id="1.20.1600.10">
    <property type="entry name" value="Outer membrane efflux proteins (OEP)"/>
    <property type="match status" value="1"/>
</dbReference>
<sequence length="443" mass="48651">MKKLLFLFCLLPAGALAATDNCRTMETVPEGELTLQQVIELGLCRNPETASAYLSLESARFNKNAGYSQYLPSVSVSGSASLPYRNREFDDWSYGASISASYLIFDFGKRLSDVNQLIDTWRATGFDYSESVQNYVYGIIGAYYALLNADADVITAQALKDVAQTAKDTADKKYKAGAVAKVDVLRADTTLASNVLELERAKNNREIAKGNLLAKLSFPADQDIQIADMSSDFGSESENKSIDDLIAEAREKRPDLLRATANKDAAWHRRNSAFLQNLPSISASGSLSWNNIPSDVYNAGQDEWSGSIGIRASMPIFAGFSNMYNVRSAQANYERAKEQERLTVDNAMLDVFTAYQNYKTAQMVLTQTATLLAAAQESERVTAGMYRVGKATMLDWQTAQSDLADAHKQNNAAKYDLFTKRAALALSIGDIKEGLMQEGEADE</sequence>
<protein>
    <recommendedName>
        <fullName evidence="7">Protein CyaE</fullName>
    </recommendedName>
</protein>
<evidence type="ECO:0000256" key="7">
    <source>
        <dbReference type="PIRNR" id="PIRNR001892"/>
    </source>
</evidence>
<dbReference type="GO" id="GO:0015562">
    <property type="term" value="F:efflux transmembrane transporter activity"/>
    <property type="evidence" value="ECO:0007669"/>
    <property type="project" value="InterPro"/>
</dbReference>
<evidence type="ECO:0000256" key="1">
    <source>
        <dbReference type="ARBA" id="ARBA00007613"/>
    </source>
</evidence>
<keyword evidence="7" id="KW-0204">Cytolysis</keyword>
<organism evidence="9 10">
    <name type="scientific">Candidatus Enterousia intestinigallinarum</name>
    <dbReference type="NCBI Taxonomy" id="2840790"/>
    <lineage>
        <taxon>Bacteria</taxon>
        <taxon>Pseudomonadati</taxon>
        <taxon>Pseudomonadota</taxon>
        <taxon>Alphaproteobacteria</taxon>
        <taxon>Candidatus Enterousia</taxon>
    </lineage>
</organism>
<keyword evidence="8" id="KW-0732">Signal</keyword>
<reference evidence="9" key="1">
    <citation type="submission" date="2020-10" db="EMBL/GenBank/DDBJ databases">
        <authorList>
            <person name="Gilroy R."/>
        </authorList>
    </citation>
    <scope>NUCLEOTIDE SEQUENCE</scope>
    <source>
        <strain evidence="9">ChiGjej3B3-5194</strain>
    </source>
</reference>
<evidence type="ECO:0000313" key="10">
    <source>
        <dbReference type="Proteomes" id="UP000886742"/>
    </source>
</evidence>
<evidence type="ECO:0000256" key="5">
    <source>
        <dbReference type="ARBA" id="ARBA00023136"/>
    </source>
</evidence>
<comment type="similarity">
    <text evidence="1 7">Belongs to the outer membrane factor (OMF) (TC 1.B.17) family.</text>
</comment>
<keyword evidence="3" id="KW-1134">Transmembrane beta strand</keyword>
<feature type="signal peptide" evidence="8">
    <location>
        <begin position="1"/>
        <end position="17"/>
    </location>
</feature>
<evidence type="ECO:0000313" key="9">
    <source>
        <dbReference type="EMBL" id="HIS70879.1"/>
    </source>
</evidence>
<proteinExistence type="inferred from homology"/>
<name>A0A9D1FFN9_9PROT</name>
<evidence type="ECO:0000256" key="6">
    <source>
        <dbReference type="ARBA" id="ARBA00023237"/>
    </source>
</evidence>
<keyword evidence="5 7" id="KW-0472">Membrane</keyword>
<dbReference type="InterPro" id="IPR051906">
    <property type="entry name" value="TolC-like"/>
</dbReference>
<dbReference type="AlphaFoldDB" id="A0A9D1FFN9"/>
<dbReference type="EMBL" id="DVJI01000011">
    <property type="protein sequence ID" value="HIS70879.1"/>
    <property type="molecule type" value="Genomic_DNA"/>
</dbReference>
<keyword evidence="6 7" id="KW-0998">Cell outer membrane</keyword>
<evidence type="ECO:0000256" key="4">
    <source>
        <dbReference type="ARBA" id="ARBA00022692"/>
    </source>
</evidence>
<dbReference type="PANTHER" id="PTHR30026:SF20">
    <property type="entry name" value="OUTER MEMBRANE PROTEIN TOLC"/>
    <property type="match status" value="1"/>
</dbReference>
<gene>
    <name evidence="9" type="ORF">IAD02_02720</name>
</gene>
<dbReference type="SUPFAM" id="SSF56954">
    <property type="entry name" value="Outer membrane efflux proteins (OEP)"/>
    <property type="match status" value="1"/>
</dbReference>
<dbReference type="GO" id="GO:0031640">
    <property type="term" value="P:killing of cells of another organism"/>
    <property type="evidence" value="ECO:0007669"/>
    <property type="project" value="UniProtKB-KW"/>
</dbReference>
<dbReference type="PIRSF" id="PIRSF001892">
    <property type="entry name" value="CyaE"/>
    <property type="match status" value="1"/>
</dbReference>
<comment type="caution">
    <text evidence="9">The sequence shown here is derived from an EMBL/GenBank/DDBJ whole genome shotgun (WGS) entry which is preliminary data.</text>
</comment>
<feature type="chain" id="PRO_5039724419" description="Protein CyaE" evidence="8">
    <location>
        <begin position="18"/>
        <end position="443"/>
    </location>
</feature>
<comment type="subcellular location">
    <subcellularLocation>
        <location evidence="7">Cell outer membrane</location>
        <topology evidence="7">Peripheral membrane protein</topology>
    </subcellularLocation>
</comment>
<dbReference type="GO" id="GO:0015288">
    <property type="term" value="F:porin activity"/>
    <property type="evidence" value="ECO:0007669"/>
    <property type="project" value="TreeGrafter"/>
</dbReference>
<evidence type="ECO:0000256" key="2">
    <source>
        <dbReference type="ARBA" id="ARBA00022448"/>
    </source>
</evidence>
<dbReference type="InterPro" id="IPR028351">
    <property type="entry name" value="CyaE"/>
</dbReference>
<accession>A0A9D1FFN9</accession>
<keyword evidence="4" id="KW-0812">Transmembrane</keyword>
<comment type="function">
    <text evidence="7">CyaE is necessary for transport of calmodulin-sensitive adenylate cyclase-hemolysin (cyclolysin).</text>
</comment>
<keyword evidence="7" id="KW-0354">Hemolysis</keyword>
<dbReference type="InterPro" id="IPR003423">
    <property type="entry name" value="OMP_efflux"/>
</dbReference>
<dbReference type="Proteomes" id="UP000886742">
    <property type="component" value="Unassembled WGS sequence"/>
</dbReference>
<dbReference type="Pfam" id="PF02321">
    <property type="entry name" value="OEP"/>
    <property type="match status" value="2"/>
</dbReference>